<dbReference type="Proteomes" id="UP000320653">
    <property type="component" value="Unassembled WGS sequence"/>
</dbReference>
<dbReference type="PANTHER" id="PTHR43245">
    <property type="entry name" value="BIFUNCTIONAL POLYMYXIN RESISTANCE PROTEIN ARNA"/>
    <property type="match status" value="1"/>
</dbReference>
<dbReference type="Pfam" id="PF01370">
    <property type="entry name" value="Epimerase"/>
    <property type="match status" value="1"/>
</dbReference>
<name>A0A561QCI3_9HYPH</name>
<organism evidence="2 3">
    <name type="scientific">Neorhizobium alkalisoli</name>
    <dbReference type="NCBI Taxonomy" id="528178"/>
    <lineage>
        <taxon>Bacteria</taxon>
        <taxon>Pseudomonadati</taxon>
        <taxon>Pseudomonadota</taxon>
        <taxon>Alphaproteobacteria</taxon>
        <taxon>Hyphomicrobiales</taxon>
        <taxon>Rhizobiaceae</taxon>
        <taxon>Rhizobium/Agrobacterium group</taxon>
        <taxon>Neorhizobium</taxon>
    </lineage>
</organism>
<dbReference type="SUPFAM" id="SSF51735">
    <property type="entry name" value="NAD(P)-binding Rossmann-fold domains"/>
    <property type="match status" value="1"/>
</dbReference>
<accession>A0A561QCI3</accession>
<dbReference type="PANTHER" id="PTHR43245:SF23">
    <property type="entry name" value="NAD(P)-BINDING DOMAIN-CONTAINING PROTEIN"/>
    <property type="match status" value="1"/>
</dbReference>
<sequence>MKVLVTGHRGYIGSVMVPILRRAGHEVHGYDSEFYHRCTYLPGGQLPRAPGVCKDVRDITRADLEGFDAVIHLAALSNDPLSNLNHDITYEINYRGSVRVATAAKAAGVKRFLFASSCSNYGASGEELVDETAELNPVSAYGISKVLAEREIAGLADANFCPVYIRPATAYGLSPMLRFDIVLNNLTAWAVTEGLILLKSDGTPWRPIVHIEDISRAFLAALEAPTDAVHNQAFNVGQNEHNYRIREIAEIVAMTVPGCRLQYASDAGPDTRSYRVDFGKIHKTLPAFKPTWTAAAGAQQLYDAYVSAALTLAEFEGPYYQRIGQLRKLMGDREIDENLRRPFPAFRGGDSAIPVQA</sequence>
<dbReference type="InterPro" id="IPR050177">
    <property type="entry name" value="Lipid_A_modif_metabolic_enz"/>
</dbReference>
<dbReference type="RefSeq" id="WP_145641874.1">
    <property type="nucleotide sequence ID" value="NZ_VIWP01000009.1"/>
</dbReference>
<comment type="caution">
    <text evidence="2">The sequence shown here is derived from an EMBL/GenBank/DDBJ whole genome shotgun (WGS) entry which is preliminary data.</text>
</comment>
<dbReference type="EMBL" id="VIWP01000009">
    <property type="protein sequence ID" value="TWF48090.1"/>
    <property type="molecule type" value="Genomic_DNA"/>
</dbReference>
<dbReference type="InterPro" id="IPR001509">
    <property type="entry name" value="Epimerase_deHydtase"/>
</dbReference>
<evidence type="ECO:0000313" key="2">
    <source>
        <dbReference type="EMBL" id="TWF48090.1"/>
    </source>
</evidence>
<reference evidence="2 3" key="1">
    <citation type="submission" date="2019-06" db="EMBL/GenBank/DDBJ databases">
        <title>Sorghum-associated microbial communities from plants grown in Nebraska, USA.</title>
        <authorList>
            <person name="Schachtman D."/>
        </authorList>
    </citation>
    <scope>NUCLEOTIDE SEQUENCE [LARGE SCALE GENOMIC DNA]</scope>
    <source>
        <strain evidence="2 3">1225</strain>
    </source>
</reference>
<evidence type="ECO:0000313" key="3">
    <source>
        <dbReference type="Proteomes" id="UP000320653"/>
    </source>
</evidence>
<keyword evidence="3" id="KW-1185">Reference proteome</keyword>
<dbReference type="Gene3D" id="3.40.50.720">
    <property type="entry name" value="NAD(P)-binding Rossmann-like Domain"/>
    <property type="match status" value="1"/>
</dbReference>
<dbReference type="CDD" id="cd08946">
    <property type="entry name" value="SDR_e"/>
    <property type="match status" value="1"/>
</dbReference>
<dbReference type="InterPro" id="IPR036291">
    <property type="entry name" value="NAD(P)-bd_dom_sf"/>
</dbReference>
<dbReference type="AlphaFoldDB" id="A0A561QCI3"/>
<dbReference type="OrthoDB" id="9795501at2"/>
<gene>
    <name evidence="2" type="ORF">FHW37_109153</name>
</gene>
<feature type="domain" description="NAD-dependent epimerase/dehydratase" evidence="1">
    <location>
        <begin position="3"/>
        <end position="237"/>
    </location>
</feature>
<proteinExistence type="predicted"/>
<evidence type="ECO:0000259" key="1">
    <source>
        <dbReference type="Pfam" id="PF01370"/>
    </source>
</evidence>
<protein>
    <submittedName>
        <fullName evidence="2">Nucleoside-diphosphate-sugar epimerase</fullName>
    </submittedName>
</protein>